<evidence type="ECO:0000313" key="2">
    <source>
        <dbReference type="EMBL" id="EUB63586.1"/>
    </source>
</evidence>
<accession>W6USG4</accession>
<proteinExistence type="predicted"/>
<reference evidence="2 3" key="1">
    <citation type="journal article" date="2013" name="Nat. Genet.">
        <title>The genome of the hydatid tapeworm Echinococcus granulosus.</title>
        <authorList>
            <person name="Zheng H."/>
            <person name="Zhang W."/>
            <person name="Zhang L."/>
            <person name="Zhang Z."/>
            <person name="Li J."/>
            <person name="Lu G."/>
            <person name="Zhu Y."/>
            <person name="Wang Y."/>
            <person name="Huang Y."/>
            <person name="Liu J."/>
            <person name="Kang H."/>
            <person name="Chen J."/>
            <person name="Wang L."/>
            <person name="Chen A."/>
            <person name="Yu S."/>
            <person name="Gao Z."/>
            <person name="Jin L."/>
            <person name="Gu W."/>
            <person name="Wang Z."/>
            <person name="Zhao L."/>
            <person name="Shi B."/>
            <person name="Wen H."/>
            <person name="Lin R."/>
            <person name="Jones M.K."/>
            <person name="Brejova B."/>
            <person name="Vinar T."/>
            <person name="Zhao G."/>
            <person name="McManus D.P."/>
            <person name="Chen Z."/>
            <person name="Zhou Y."/>
            <person name="Wang S."/>
        </authorList>
    </citation>
    <scope>NUCLEOTIDE SEQUENCE [LARGE SCALE GENOMIC DNA]</scope>
</reference>
<feature type="signal peptide" evidence="1">
    <location>
        <begin position="1"/>
        <end position="23"/>
    </location>
</feature>
<dbReference type="Proteomes" id="UP000019149">
    <property type="component" value="Unassembled WGS sequence"/>
</dbReference>
<evidence type="ECO:0000256" key="1">
    <source>
        <dbReference type="SAM" id="SignalP"/>
    </source>
</evidence>
<dbReference type="CTD" id="36337383"/>
<dbReference type="EMBL" id="APAU02000006">
    <property type="protein sequence ID" value="EUB63586.1"/>
    <property type="molecule type" value="Genomic_DNA"/>
</dbReference>
<dbReference type="GeneID" id="36337383"/>
<organism evidence="2 3">
    <name type="scientific">Echinococcus granulosus</name>
    <name type="common">Hydatid tapeworm</name>
    <dbReference type="NCBI Taxonomy" id="6210"/>
    <lineage>
        <taxon>Eukaryota</taxon>
        <taxon>Metazoa</taxon>
        <taxon>Spiralia</taxon>
        <taxon>Lophotrochozoa</taxon>
        <taxon>Platyhelminthes</taxon>
        <taxon>Cestoda</taxon>
        <taxon>Eucestoda</taxon>
        <taxon>Cyclophyllidea</taxon>
        <taxon>Taeniidae</taxon>
        <taxon>Echinococcus</taxon>
        <taxon>Echinococcus granulosus group</taxon>
    </lineage>
</organism>
<keyword evidence="3" id="KW-1185">Reference proteome</keyword>
<dbReference type="OMA" id="ATYPCER"/>
<dbReference type="OrthoDB" id="6239881at2759"/>
<name>W6USG4_ECHGR</name>
<keyword evidence="1" id="KW-0732">Signal</keyword>
<evidence type="ECO:0000313" key="3">
    <source>
        <dbReference type="Proteomes" id="UP000019149"/>
    </source>
</evidence>
<dbReference type="RefSeq" id="XP_024354782.1">
    <property type="nucleotide sequence ID" value="XM_024490917.1"/>
</dbReference>
<sequence length="373" mass="43627">MHQWRRSNCACEWLLLALRTACTHVLEESPSLRSRVDTVSFHNTMALLIQRLDKEGRAIYFRSPAGISDPVKFDSHDLSTQDRVNDLYNENRLPDSKINGYVCNYSSYLILHYRKEKQKIYYKAVQATYPCERDPTLVFMVVTDPKIRNQIQVIRLPTPLVGTMFRYVIDQLQLSPISETANFKNESVRTAVNSGSSFSTPMAEESDASVTSASHYFYRSAAHNPTMRAFYRKEEEEPKLPRVQPFAFSSIGYSNIYNSQRSLNRQKSDIFDNFDSTNYEIYRPVSRKSRNGRFAYDCGELRRSSRRRASRQRFESSGYNYNSRAAMLNKNLVYLDPEYEDYRGNRYEYGMKQRSVFDRTSRSGSVPRRYAHY</sequence>
<feature type="chain" id="PRO_5004885288" evidence="1">
    <location>
        <begin position="24"/>
        <end position="373"/>
    </location>
</feature>
<dbReference type="AlphaFoldDB" id="W6USG4"/>
<comment type="caution">
    <text evidence="2">The sequence shown here is derived from an EMBL/GenBank/DDBJ whole genome shotgun (WGS) entry which is preliminary data.</text>
</comment>
<dbReference type="KEGG" id="egl:EGR_01668"/>
<protein>
    <submittedName>
        <fullName evidence="2">Uncharacterized protein</fullName>
    </submittedName>
</protein>
<gene>
    <name evidence="2" type="ORF">EGR_01668</name>
</gene>